<feature type="domain" description="HTH luxR-type" evidence="4">
    <location>
        <begin position="91"/>
        <end position="156"/>
    </location>
</feature>
<reference evidence="5" key="2">
    <citation type="journal article" date="2021" name="PeerJ">
        <title>Extensive microbial diversity within the chicken gut microbiome revealed by metagenomics and culture.</title>
        <authorList>
            <person name="Gilroy R."/>
            <person name="Ravi A."/>
            <person name="Getino M."/>
            <person name="Pursley I."/>
            <person name="Horton D.L."/>
            <person name="Alikhan N.F."/>
            <person name="Baker D."/>
            <person name="Gharbi K."/>
            <person name="Hall N."/>
            <person name="Watson M."/>
            <person name="Adriaenssens E.M."/>
            <person name="Foster-Nyarko E."/>
            <person name="Jarju S."/>
            <person name="Secka A."/>
            <person name="Antonio M."/>
            <person name="Oren A."/>
            <person name="Chaudhuri R.R."/>
            <person name="La Ragione R."/>
            <person name="Hildebrand F."/>
            <person name="Pallen M.J."/>
        </authorList>
    </citation>
    <scope>NUCLEOTIDE SEQUENCE</scope>
    <source>
        <strain evidence="5">G3-3990</strain>
    </source>
</reference>
<dbReference type="PANTHER" id="PTHR44688:SF16">
    <property type="entry name" value="DNA-BINDING TRANSCRIPTIONAL ACTIVATOR DEVR_DOSR"/>
    <property type="match status" value="1"/>
</dbReference>
<proteinExistence type="predicted"/>
<keyword evidence="3" id="KW-0804">Transcription</keyword>
<dbReference type="GO" id="GO:0003677">
    <property type="term" value="F:DNA binding"/>
    <property type="evidence" value="ECO:0007669"/>
    <property type="project" value="UniProtKB-KW"/>
</dbReference>
<evidence type="ECO:0000256" key="2">
    <source>
        <dbReference type="ARBA" id="ARBA00023125"/>
    </source>
</evidence>
<keyword evidence="2" id="KW-0238">DNA-binding</keyword>
<dbReference type="PRINTS" id="PR00038">
    <property type="entry name" value="HTHLUXR"/>
</dbReference>
<dbReference type="PROSITE" id="PS50043">
    <property type="entry name" value="HTH_LUXR_2"/>
    <property type="match status" value="1"/>
</dbReference>
<reference evidence="5" key="1">
    <citation type="submission" date="2020-10" db="EMBL/GenBank/DDBJ databases">
        <authorList>
            <person name="Gilroy R."/>
        </authorList>
    </citation>
    <scope>NUCLEOTIDE SEQUENCE</scope>
    <source>
        <strain evidence="5">G3-3990</strain>
    </source>
</reference>
<dbReference type="GO" id="GO:0006355">
    <property type="term" value="P:regulation of DNA-templated transcription"/>
    <property type="evidence" value="ECO:0007669"/>
    <property type="project" value="InterPro"/>
</dbReference>
<dbReference type="Pfam" id="PF00196">
    <property type="entry name" value="GerE"/>
    <property type="match status" value="1"/>
</dbReference>
<evidence type="ECO:0000313" key="5">
    <source>
        <dbReference type="EMBL" id="MBO8460314.1"/>
    </source>
</evidence>
<dbReference type="InterPro" id="IPR016032">
    <property type="entry name" value="Sig_transdc_resp-reg_C-effctor"/>
</dbReference>
<comment type="caution">
    <text evidence="5">The sequence shown here is derived from an EMBL/GenBank/DDBJ whole genome shotgun (WGS) entry which is preliminary data.</text>
</comment>
<evidence type="ECO:0000259" key="4">
    <source>
        <dbReference type="PROSITE" id="PS50043"/>
    </source>
</evidence>
<dbReference type="AlphaFoldDB" id="A0A9D9HVB3"/>
<dbReference type="CDD" id="cd06170">
    <property type="entry name" value="LuxR_C_like"/>
    <property type="match status" value="1"/>
</dbReference>
<dbReference type="PANTHER" id="PTHR44688">
    <property type="entry name" value="DNA-BINDING TRANSCRIPTIONAL ACTIVATOR DEVR_DOSR"/>
    <property type="match status" value="1"/>
</dbReference>
<dbReference type="Proteomes" id="UP000823641">
    <property type="component" value="Unassembled WGS sequence"/>
</dbReference>
<gene>
    <name evidence="5" type="ORF">IAA73_08290</name>
</gene>
<accession>A0A9D9HVB3</accession>
<organism evidence="5 6">
    <name type="scientific">Candidatus Gallipaludibacter merdavium</name>
    <dbReference type="NCBI Taxonomy" id="2840839"/>
    <lineage>
        <taxon>Bacteria</taxon>
        <taxon>Pseudomonadati</taxon>
        <taxon>Bacteroidota</taxon>
        <taxon>Bacteroidia</taxon>
        <taxon>Bacteroidales</taxon>
        <taxon>Candidatus Gallipaludibacter</taxon>
    </lineage>
</organism>
<dbReference type="InterPro" id="IPR000792">
    <property type="entry name" value="Tscrpt_reg_LuxR_C"/>
</dbReference>
<dbReference type="Gene3D" id="1.10.10.10">
    <property type="entry name" value="Winged helix-like DNA-binding domain superfamily/Winged helix DNA-binding domain"/>
    <property type="match status" value="1"/>
</dbReference>
<evidence type="ECO:0000256" key="1">
    <source>
        <dbReference type="ARBA" id="ARBA00023015"/>
    </source>
</evidence>
<sequence>MVCFCSVLDCVHFVKRQPVSRRSDFHLVNRLRMKDALGNLYWVMHRLFYISAPNESNLWLALCLYSPMVDMTMDSYRVINSCTGQLIQLDERDDEKILSAREKQVLRLIDQGMMSKHIADMLSISIHTVSRHRQEIFKKLQVNNSIEACRVAKELHLL</sequence>
<dbReference type="SMART" id="SM00421">
    <property type="entry name" value="HTH_LUXR"/>
    <property type="match status" value="1"/>
</dbReference>
<name>A0A9D9HVB3_9BACT</name>
<protein>
    <submittedName>
        <fullName evidence="5">Response regulator transcription factor</fullName>
    </submittedName>
</protein>
<keyword evidence="1" id="KW-0805">Transcription regulation</keyword>
<dbReference type="Gene3D" id="3.30.450.20">
    <property type="entry name" value="PAS domain"/>
    <property type="match status" value="1"/>
</dbReference>
<evidence type="ECO:0000256" key="3">
    <source>
        <dbReference type="ARBA" id="ARBA00023163"/>
    </source>
</evidence>
<dbReference type="EMBL" id="JADIMG010000079">
    <property type="protein sequence ID" value="MBO8460314.1"/>
    <property type="molecule type" value="Genomic_DNA"/>
</dbReference>
<dbReference type="SUPFAM" id="SSF46894">
    <property type="entry name" value="C-terminal effector domain of the bipartite response regulators"/>
    <property type="match status" value="1"/>
</dbReference>
<evidence type="ECO:0000313" key="6">
    <source>
        <dbReference type="Proteomes" id="UP000823641"/>
    </source>
</evidence>
<dbReference type="InterPro" id="IPR036388">
    <property type="entry name" value="WH-like_DNA-bd_sf"/>
</dbReference>